<dbReference type="Proteomes" id="UP000186666">
    <property type="component" value="Unassembled WGS sequence"/>
</dbReference>
<keyword evidence="3" id="KW-1185">Reference proteome</keyword>
<keyword evidence="1" id="KW-1133">Transmembrane helix</keyword>
<feature type="transmembrane region" description="Helical" evidence="1">
    <location>
        <begin position="332"/>
        <end position="349"/>
    </location>
</feature>
<dbReference type="Pfam" id="PF11193">
    <property type="entry name" value="DUF2812"/>
    <property type="match status" value="2"/>
</dbReference>
<feature type="transmembrane region" description="Helical" evidence="1">
    <location>
        <begin position="151"/>
        <end position="174"/>
    </location>
</feature>
<proteinExistence type="predicted"/>
<organism evidence="2 3">
    <name type="scientific">Paenibacillus macquariensis</name>
    <dbReference type="NCBI Taxonomy" id="948756"/>
    <lineage>
        <taxon>Bacteria</taxon>
        <taxon>Bacillati</taxon>
        <taxon>Bacillota</taxon>
        <taxon>Bacilli</taxon>
        <taxon>Bacillales</taxon>
        <taxon>Paenibacillaceae</taxon>
        <taxon>Paenibacillus</taxon>
    </lineage>
</organism>
<gene>
    <name evidence="2" type="ORF">SAMN05421578_107207</name>
</gene>
<sequence>MITKVFRPFWSYDVHKTEDWLSSMAEKGYYLVKLNRGTRYFFFIKGDPKTITYRFVYDKIQPDSLPKALLDEGWTKISQSRHWYVIVNEKPLELIKTSPVREGIIKHNRLIMYIFGSISIYLTTMTILFVGIFSLVAFSQDTPSKVIESPYWILTYIYFSAVFTLWVLSIYSVIKINKTNKELIRENIPLHNLHVVDQAEIRRSKSEEKQLKRSGQMVVKRKFGWMYAPDKLEHWLESMEEQGYHLYRMSKEGTTFYFIIGSPRKVSYCADFQNITDESYNNIHRESGWKSVFISNSPLLKWTLWSRRYSEGEERPQIYSEKSHHLKYAKRIALTYSCLFLPSFLIYILNIKINMASTFDNNLDTLQIISMISLTFAVLTFGSILARTWLSYMRLKKRYANHT</sequence>
<dbReference type="EMBL" id="FTNK01000007">
    <property type="protein sequence ID" value="SIR13528.1"/>
    <property type="molecule type" value="Genomic_DNA"/>
</dbReference>
<comment type="caution">
    <text evidence="2">The sequence shown here is derived from an EMBL/GenBank/DDBJ whole genome shotgun (WGS) entry which is preliminary data.</text>
</comment>
<reference evidence="2 3" key="1">
    <citation type="submission" date="2017-01" db="EMBL/GenBank/DDBJ databases">
        <authorList>
            <person name="Varghese N."/>
            <person name="Submissions S."/>
        </authorList>
    </citation>
    <scope>NUCLEOTIDE SEQUENCE [LARGE SCALE GENOMIC DNA]</scope>
    <source>
        <strain evidence="2 3">ATCC 23464</strain>
    </source>
</reference>
<name>A0ABY1K1N1_9BACL</name>
<keyword evidence="1" id="KW-0472">Membrane</keyword>
<dbReference type="RefSeq" id="WP_068587927.1">
    <property type="nucleotide sequence ID" value="NZ_FTNK01000007.1"/>
</dbReference>
<dbReference type="InterPro" id="IPR021359">
    <property type="entry name" value="DUF2812"/>
</dbReference>
<evidence type="ECO:0000313" key="2">
    <source>
        <dbReference type="EMBL" id="SIR13528.1"/>
    </source>
</evidence>
<protein>
    <recommendedName>
        <fullName evidence="4">DUF2812 domain-containing protein</fullName>
    </recommendedName>
</protein>
<feature type="transmembrane region" description="Helical" evidence="1">
    <location>
        <begin position="110"/>
        <end position="139"/>
    </location>
</feature>
<evidence type="ECO:0008006" key="4">
    <source>
        <dbReference type="Google" id="ProtNLM"/>
    </source>
</evidence>
<accession>A0ABY1K1N1</accession>
<keyword evidence="1" id="KW-0812">Transmembrane</keyword>
<evidence type="ECO:0000313" key="3">
    <source>
        <dbReference type="Proteomes" id="UP000186666"/>
    </source>
</evidence>
<evidence type="ECO:0000256" key="1">
    <source>
        <dbReference type="SAM" id="Phobius"/>
    </source>
</evidence>
<feature type="transmembrane region" description="Helical" evidence="1">
    <location>
        <begin position="369"/>
        <end position="390"/>
    </location>
</feature>